<protein>
    <recommendedName>
        <fullName evidence="3">DDE-1 domain-containing protein</fullName>
    </recommendedName>
</protein>
<feature type="non-terminal residue" evidence="1">
    <location>
        <position position="356"/>
    </location>
</feature>
<dbReference type="EMBL" id="NBNE01001265">
    <property type="protein sequence ID" value="OWZ14769.1"/>
    <property type="molecule type" value="Genomic_DNA"/>
</dbReference>
<organism evidence="1 2">
    <name type="scientific">Phytophthora megakarya</name>
    <dbReference type="NCBI Taxonomy" id="4795"/>
    <lineage>
        <taxon>Eukaryota</taxon>
        <taxon>Sar</taxon>
        <taxon>Stramenopiles</taxon>
        <taxon>Oomycota</taxon>
        <taxon>Peronosporomycetes</taxon>
        <taxon>Peronosporales</taxon>
        <taxon>Peronosporaceae</taxon>
        <taxon>Phytophthora</taxon>
    </lineage>
</organism>
<dbReference type="OrthoDB" id="121853at2759"/>
<keyword evidence="2" id="KW-1185">Reference proteome</keyword>
<sequence length="356" mass="40296">MFESVPKNERKRLLMFWGGQPGKNSPDSRHYSGPTVANLSFMLKHDEKVYEQKIKNALEPFQIDKEAFTTITELLELTGALNPTINTPPVPPPADTALQEADSSALVALIDEVFSQQKKRRRHYSMKQKRDALVSTEGMSQRKAASAQGVSRWTLTTWRRRQGDIFAFRGSEKALSRAPGRPEILPFKVELNTFMKDTRRGSRSLTASIMTSYVRDEHASWLDGYVKDKKGHFYSLRDAASAPTAVCIPPRIRSADASWVEGSILYKTLYEKLEDLETVQQDFAKFFKRTYGAYKPSEIFNCDETGIYFDMPPGKILFEKGKSAAITAQQKHSARLTTVCTIRGDGVKLHLLFIVR</sequence>
<accession>A0A225WCB3</accession>
<evidence type="ECO:0008006" key="3">
    <source>
        <dbReference type="Google" id="ProtNLM"/>
    </source>
</evidence>
<dbReference type="AlphaFoldDB" id="A0A225WCB3"/>
<proteinExistence type="predicted"/>
<dbReference type="Proteomes" id="UP000198211">
    <property type="component" value="Unassembled WGS sequence"/>
</dbReference>
<comment type="caution">
    <text evidence="1">The sequence shown here is derived from an EMBL/GenBank/DDBJ whole genome shotgun (WGS) entry which is preliminary data.</text>
</comment>
<evidence type="ECO:0000313" key="2">
    <source>
        <dbReference type="Proteomes" id="UP000198211"/>
    </source>
</evidence>
<reference evidence="2" key="1">
    <citation type="submission" date="2017-03" db="EMBL/GenBank/DDBJ databases">
        <title>Phytopthora megakarya and P. palmivora, two closely related causual agents of cacao black pod achieved similar genome size and gene model numbers by different mechanisms.</title>
        <authorList>
            <person name="Ali S."/>
            <person name="Shao J."/>
            <person name="Larry D.J."/>
            <person name="Kronmiller B."/>
            <person name="Shen D."/>
            <person name="Strem M.D."/>
            <person name="Melnick R.L."/>
            <person name="Guiltinan M.J."/>
            <person name="Tyler B.M."/>
            <person name="Meinhardt L.W."/>
            <person name="Bailey B.A."/>
        </authorList>
    </citation>
    <scope>NUCLEOTIDE SEQUENCE [LARGE SCALE GENOMIC DNA]</scope>
    <source>
        <strain evidence="2">zdho120</strain>
    </source>
</reference>
<gene>
    <name evidence="1" type="ORF">PHMEG_00011698</name>
</gene>
<name>A0A225WCB3_9STRA</name>
<evidence type="ECO:0000313" key="1">
    <source>
        <dbReference type="EMBL" id="OWZ14769.1"/>
    </source>
</evidence>